<reference evidence="2" key="1">
    <citation type="journal article" date="2020" name="Nat. Commun.">
        <title>Large-scale genome sequencing of mycorrhizal fungi provides insights into the early evolution of symbiotic traits.</title>
        <authorList>
            <person name="Miyauchi S."/>
            <person name="Kiss E."/>
            <person name="Kuo A."/>
            <person name="Drula E."/>
            <person name="Kohler A."/>
            <person name="Sanchez-Garcia M."/>
            <person name="Morin E."/>
            <person name="Andreopoulos B."/>
            <person name="Barry K.W."/>
            <person name="Bonito G."/>
            <person name="Buee M."/>
            <person name="Carver A."/>
            <person name="Chen C."/>
            <person name="Cichocki N."/>
            <person name="Clum A."/>
            <person name="Culley D."/>
            <person name="Crous P.W."/>
            <person name="Fauchery L."/>
            <person name="Girlanda M."/>
            <person name="Hayes R.D."/>
            <person name="Keri Z."/>
            <person name="LaButti K."/>
            <person name="Lipzen A."/>
            <person name="Lombard V."/>
            <person name="Magnuson J."/>
            <person name="Maillard F."/>
            <person name="Murat C."/>
            <person name="Nolan M."/>
            <person name="Ohm R.A."/>
            <person name="Pangilinan J."/>
            <person name="Pereira M.F."/>
            <person name="Perotto S."/>
            <person name="Peter M."/>
            <person name="Pfister S."/>
            <person name="Riley R."/>
            <person name="Sitrit Y."/>
            <person name="Stielow J.B."/>
            <person name="Szollosi G."/>
            <person name="Zifcakova L."/>
            <person name="Stursova M."/>
            <person name="Spatafora J.W."/>
            <person name="Tedersoo L."/>
            <person name="Vaario L.M."/>
            <person name="Yamada A."/>
            <person name="Yan M."/>
            <person name="Wang P."/>
            <person name="Xu J."/>
            <person name="Bruns T."/>
            <person name="Baldrian P."/>
            <person name="Vilgalys R."/>
            <person name="Dunand C."/>
            <person name="Henrissat B."/>
            <person name="Grigoriev I.V."/>
            <person name="Hibbett D."/>
            <person name="Nagy L.G."/>
            <person name="Martin F.M."/>
        </authorList>
    </citation>
    <scope>NUCLEOTIDE SEQUENCE</scope>
    <source>
        <strain evidence="2">UP504</strain>
    </source>
</reference>
<comment type="caution">
    <text evidence="2">The sequence shown here is derived from an EMBL/GenBank/DDBJ whole genome shotgun (WGS) entry which is preliminary data.</text>
</comment>
<keyword evidence="3" id="KW-1185">Reference proteome</keyword>
<evidence type="ECO:0000256" key="1">
    <source>
        <dbReference type="SAM" id="MobiDB-lite"/>
    </source>
</evidence>
<evidence type="ECO:0000313" key="3">
    <source>
        <dbReference type="Proteomes" id="UP000886523"/>
    </source>
</evidence>
<dbReference type="AlphaFoldDB" id="A0A9P6DMT7"/>
<protein>
    <submittedName>
        <fullName evidence="2">Uncharacterized protein</fullName>
    </submittedName>
</protein>
<feature type="region of interest" description="Disordered" evidence="1">
    <location>
        <begin position="73"/>
        <end position="109"/>
    </location>
</feature>
<feature type="compositionally biased region" description="Basic and acidic residues" evidence="1">
    <location>
        <begin position="148"/>
        <end position="157"/>
    </location>
</feature>
<organism evidence="2 3">
    <name type="scientific">Hydnum rufescens UP504</name>
    <dbReference type="NCBI Taxonomy" id="1448309"/>
    <lineage>
        <taxon>Eukaryota</taxon>
        <taxon>Fungi</taxon>
        <taxon>Dikarya</taxon>
        <taxon>Basidiomycota</taxon>
        <taxon>Agaricomycotina</taxon>
        <taxon>Agaricomycetes</taxon>
        <taxon>Cantharellales</taxon>
        <taxon>Hydnaceae</taxon>
        <taxon>Hydnum</taxon>
    </lineage>
</organism>
<gene>
    <name evidence="2" type="ORF">BS47DRAFT_1355790</name>
</gene>
<proteinExistence type="predicted"/>
<sequence>MPTLAASSPVVNSAIHYQYSDSTPIAPLFSPVKAHDSHQAANTPAPTLSHNHGNTIYPLNTAAPWNDTEFGFYDHNHDHNPQPAHNYTQPAPPPTMWNEDPFTSTSSLSSSYYDQNVAISSSAGTYDPLGSLKKPSAEAFATPQQLAVRHDPDDRMSSPRGSYRAAHR</sequence>
<accession>A0A9P6DMT7</accession>
<dbReference type="Proteomes" id="UP000886523">
    <property type="component" value="Unassembled WGS sequence"/>
</dbReference>
<name>A0A9P6DMT7_9AGAM</name>
<evidence type="ECO:0000313" key="2">
    <source>
        <dbReference type="EMBL" id="KAF9503890.1"/>
    </source>
</evidence>
<dbReference type="EMBL" id="MU129288">
    <property type="protein sequence ID" value="KAF9503890.1"/>
    <property type="molecule type" value="Genomic_DNA"/>
</dbReference>
<feature type="region of interest" description="Disordered" evidence="1">
    <location>
        <begin position="123"/>
        <end position="168"/>
    </location>
</feature>